<dbReference type="EC" id="2.3.2.26" evidence="3"/>
<evidence type="ECO:0000256" key="5">
    <source>
        <dbReference type="ARBA" id="ARBA00022786"/>
    </source>
</evidence>
<feature type="region of interest" description="Disordered" evidence="7">
    <location>
        <begin position="1"/>
        <end position="26"/>
    </location>
</feature>
<dbReference type="GO" id="GO:0006511">
    <property type="term" value="P:ubiquitin-dependent protein catabolic process"/>
    <property type="evidence" value="ECO:0007669"/>
    <property type="project" value="TreeGrafter"/>
</dbReference>
<dbReference type="FunFam" id="3.30.2160.10:FF:000002">
    <property type="entry name" value="Putative Ubiquitin-protein ligase E3C"/>
    <property type="match status" value="1"/>
</dbReference>
<evidence type="ECO:0000256" key="2">
    <source>
        <dbReference type="ARBA" id="ARBA00004906"/>
    </source>
</evidence>
<evidence type="ECO:0000259" key="8">
    <source>
        <dbReference type="PROSITE" id="PS50237"/>
    </source>
</evidence>
<keyword evidence="4" id="KW-0808">Transferase</keyword>
<dbReference type="EMBL" id="MLYV02001067">
    <property type="protein sequence ID" value="PSR73718.1"/>
    <property type="molecule type" value="Genomic_DNA"/>
</dbReference>
<gene>
    <name evidence="9" type="ORF">PHLCEN_2v10437</name>
</gene>
<dbReference type="InterPro" id="IPR000569">
    <property type="entry name" value="HECT_dom"/>
</dbReference>
<reference evidence="9 10" key="1">
    <citation type="submission" date="2018-02" db="EMBL/GenBank/DDBJ databases">
        <title>Genome sequence of the basidiomycete white-rot fungus Phlebia centrifuga.</title>
        <authorList>
            <person name="Granchi Z."/>
            <person name="Peng M."/>
            <person name="de Vries R.P."/>
            <person name="Hilden K."/>
            <person name="Makela M.R."/>
            <person name="Grigoriev I."/>
            <person name="Riley R."/>
        </authorList>
    </citation>
    <scope>NUCLEOTIDE SEQUENCE [LARGE SCALE GENOMIC DNA]</scope>
    <source>
        <strain evidence="9 10">FBCC195</strain>
    </source>
</reference>
<dbReference type="InterPro" id="IPR044611">
    <property type="entry name" value="E3A/B/C-like"/>
</dbReference>
<dbReference type="AlphaFoldDB" id="A0A2R6NMU3"/>
<evidence type="ECO:0000313" key="10">
    <source>
        <dbReference type="Proteomes" id="UP000186601"/>
    </source>
</evidence>
<organism evidence="9 10">
    <name type="scientific">Hermanssonia centrifuga</name>
    <dbReference type="NCBI Taxonomy" id="98765"/>
    <lineage>
        <taxon>Eukaryota</taxon>
        <taxon>Fungi</taxon>
        <taxon>Dikarya</taxon>
        <taxon>Basidiomycota</taxon>
        <taxon>Agaricomycotina</taxon>
        <taxon>Agaricomycetes</taxon>
        <taxon>Polyporales</taxon>
        <taxon>Meruliaceae</taxon>
        <taxon>Hermanssonia</taxon>
    </lineage>
</organism>
<dbReference type="GO" id="GO:0000209">
    <property type="term" value="P:protein polyubiquitination"/>
    <property type="evidence" value="ECO:0007669"/>
    <property type="project" value="InterPro"/>
</dbReference>
<dbReference type="InterPro" id="IPR035983">
    <property type="entry name" value="Hect_E3_ubiquitin_ligase"/>
</dbReference>
<protein>
    <recommendedName>
        <fullName evidence="3">HECT-type E3 ubiquitin transferase</fullName>
        <ecNumber evidence="3">2.3.2.26</ecNumber>
    </recommendedName>
</protein>
<proteinExistence type="predicted"/>
<dbReference type="PROSITE" id="PS50096">
    <property type="entry name" value="IQ"/>
    <property type="match status" value="1"/>
</dbReference>
<dbReference type="PANTHER" id="PTHR45700">
    <property type="entry name" value="UBIQUITIN-PROTEIN LIGASE E3C"/>
    <property type="match status" value="1"/>
</dbReference>
<dbReference type="SMART" id="SM00119">
    <property type="entry name" value="HECTc"/>
    <property type="match status" value="1"/>
</dbReference>
<keyword evidence="10" id="KW-1185">Reference proteome</keyword>
<evidence type="ECO:0000313" key="9">
    <source>
        <dbReference type="EMBL" id="PSR73718.1"/>
    </source>
</evidence>
<dbReference type="CDD" id="cd23766">
    <property type="entry name" value="IQCG"/>
    <property type="match status" value="1"/>
</dbReference>
<feature type="active site" description="Glycyl thioester intermediate" evidence="6">
    <location>
        <position position="996"/>
    </location>
</feature>
<dbReference type="SUPFAM" id="SSF56204">
    <property type="entry name" value="Hect, E3 ligase catalytic domain"/>
    <property type="match status" value="1"/>
</dbReference>
<evidence type="ECO:0000256" key="6">
    <source>
        <dbReference type="PROSITE-ProRule" id="PRU00104"/>
    </source>
</evidence>
<dbReference type="Pfam" id="PF00632">
    <property type="entry name" value="HECT"/>
    <property type="match status" value="1"/>
</dbReference>
<dbReference type="OrthoDB" id="8068875at2759"/>
<dbReference type="Gene3D" id="3.30.2410.10">
    <property type="entry name" value="Hect, E3 ligase catalytic domain"/>
    <property type="match status" value="1"/>
</dbReference>
<evidence type="ECO:0000256" key="4">
    <source>
        <dbReference type="ARBA" id="ARBA00022679"/>
    </source>
</evidence>
<dbReference type="Gene3D" id="3.90.1750.10">
    <property type="entry name" value="Hect, E3 ligase catalytic domains"/>
    <property type="match status" value="1"/>
</dbReference>
<name>A0A2R6NMU3_9APHY</name>
<comment type="pathway">
    <text evidence="2">Protein modification; protein ubiquitination.</text>
</comment>
<dbReference type="Gene3D" id="3.30.2160.10">
    <property type="entry name" value="Hect, E3 ligase catalytic domain"/>
    <property type="match status" value="1"/>
</dbReference>
<sequence>MDLPPFGDSPGQRRRAINLGGSTSQTTQSALLQEARARRQQRNDLKRKQDSATKIQSWWRGRQQARFVREQMRALFQDNATNITGLRCVVLIGSDDLVLAKWSSAMLADGGALLLQATSDPTWMTLLRRVSVLLLQSVSVHPLSNPALLNVQVLSLMLSQQCPAGFTLVLLHYLLNNGYYRLLGRAVSQIPPSSKSTPILPLLVTLLAAPFTSIDTSSEHYLSSLEDFIIYILTIPILPNRLPLNSLTYLAPRIPLSNIHIVSAVRISTSISSTQSIPESHIHLLANLCAFAPPRYNALTVEALTAYLRLTTEILNTLPTHALEPPKTDTSVQQSWGDVYDSEDDSPTQVEVVSSFAPKPYLPELDNKTLTRLQTLPSPNHLNSLLAACHKHRSQQTRSALFGWCQALCTVWPSRKDKVVSSVVAWSGGGLVRELYRNYVRSSPLGQDSNPTALTDPAHASHWPPLLFLVDLYNQALLTMGDDEFFSSSSVTISAAALSSSSSASSAVAARNPLTLDELTSFSRQLLNIAFTLYWKEDPTNVQNSSVPGILNLKWEAVRERLTKLLQAIHARDSRQPFMPPDHWLVTSQLDIGPFVEAAVFEEREISGATEGTRQTRAMSQRQIALISPRLGVLNNIPFAIPFDVRVSIFRNFVQNDMATRGLELGRERYRNMTRVTVRRGSIAQDGFDRLDGVDLKGPIAITFIDQFGQEEAGIDGGGVFKEFLTSLCMEVFDSDRGLWLATKKNELYPNPHSYATEPHSLAWYRFIGRILGKALYEGILVDVAFAGFFLAKWLGKQSFLDDLASLDPELYQGLVFLKHYTGNPEELSLNFAVAMEEFGVTRNIPLMPDGEQIPVTRENRLQYIYLVSHYRLNKQIKKQSDAFFEGLSEMIDPKWLRMFNQQELQILLGGVNSPIDLDDLRSHTQYGGLYGDHEPTIQIFWKVVQSFNQDQRRGLLRFATSCSRPPLLGFKELVPNFAIRDSGADQARLPTASTCVNLLKLPRYRSEQVLREKLLQAIQSNAGFDLS</sequence>
<keyword evidence="5 6" id="KW-0833">Ubl conjugation pathway</keyword>
<dbReference type="GO" id="GO:0061630">
    <property type="term" value="F:ubiquitin protein ligase activity"/>
    <property type="evidence" value="ECO:0007669"/>
    <property type="project" value="UniProtKB-EC"/>
</dbReference>
<dbReference type="Proteomes" id="UP000186601">
    <property type="component" value="Unassembled WGS sequence"/>
</dbReference>
<dbReference type="PROSITE" id="PS50237">
    <property type="entry name" value="HECT"/>
    <property type="match status" value="1"/>
</dbReference>
<feature type="domain" description="HECT" evidence="8">
    <location>
        <begin position="692"/>
        <end position="1028"/>
    </location>
</feature>
<evidence type="ECO:0000256" key="3">
    <source>
        <dbReference type="ARBA" id="ARBA00012485"/>
    </source>
</evidence>
<evidence type="ECO:0000256" key="1">
    <source>
        <dbReference type="ARBA" id="ARBA00000885"/>
    </source>
</evidence>
<dbReference type="CDD" id="cd00078">
    <property type="entry name" value="HECTc"/>
    <property type="match status" value="1"/>
</dbReference>
<dbReference type="FunFam" id="3.30.2410.10:FF:000017">
    <property type="entry name" value="E3 ubiquitin-protein ligase UPL7"/>
    <property type="match status" value="1"/>
</dbReference>
<evidence type="ECO:0000256" key="7">
    <source>
        <dbReference type="SAM" id="MobiDB-lite"/>
    </source>
</evidence>
<comment type="catalytic activity">
    <reaction evidence="1">
        <text>S-ubiquitinyl-[E2 ubiquitin-conjugating enzyme]-L-cysteine + [acceptor protein]-L-lysine = [E2 ubiquitin-conjugating enzyme]-L-cysteine + N(6)-ubiquitinyl-[acceptor protein]-L-lysine.</text>
        <dbReference type="EC" id="2.3.2.26"/>
    </reaction>
</comment>
<dbReference type="PANTHER" id="PTHR45700:SF2">
    <property type="entry name" value="UBIQUITIN-PROTEIN LIGASE E3C"/>
    <property type="match status" value="1"/>
</dbReference>
<accession>A0A2R6NMU3</accession>
<dbReference type="STRING" id="98765.A0A2R6NMU3"/>
<comment type="caution">
    <text evidence="9">The sequence shown here is derived from an EMBL/GenBank/DDBJ whole genome shotgun (WGS) entry which is preliminary data.</text>
</comment>